<accession>A0A9P0JEU5</accession>
<keyword evidence="1" id="KW-0472">Membrane</keyword>
<dbReference type="EMBL" id="OU899037">
    <property type="protein sequence ID" value="CAH1737428.1"/>
    <property type="molecule type" value="Genomic_DNA"/>
</dbReference>
<name>A0A9P0JEU5_APHGO</name>
<keyword evidence="3" id="KW-1185">Reference proteome</keyword>
<evidence type="ECO:0000256" key="1">
    <source>
        <dbReference type="SAM" id="Phobius"/>
    </source>
</evidence>
<reference evidence="2" key="2">
    <citation type="submission" date="2022-10" db="EMBL/GenBank/DDBJ databases">
        <authorList>
            <consortium name="ENA_rothamsted_submissions"/>
            <consortium name="culmorum"/>
            <person name="King R."/>
        </authorList>
    </citation>
    <scope>NUCLEOTIDE SEQUENCE</scope>
</reference>
<evidence type="ECO:0000313" key="3">
    <source>
        <dbReference type="Proteomes" id="UP001154329"/>
    </source>
</evidence>
<dbReference type="Proteomes" id="UP001154329">
    <property type="component" value="Chromosome 4"/>
</dbReference>
<sequence length="145" mass="17090">MNAISVCSSALISYYILCVCARPHLIHRKETKLICLLQDFITDFRIGLESLISSFISRNQRRAPHIYIVISIHSADVCLTFCSDRNIFENVFKGPPVKKNVKYLYLCMYWLAKMRKYKFLSYSHSLYAYIRVLCALYFTYNRCSR</sequence>
<keyword evidence="1" id="KW-1133">Transmembrane helix</keyword>
<evidence type="ECO:0000313" key="2">
    <source>
        <dbReference type="EMBL" id="CAH1737428.1"/>
    </source>
</evidence>
<gene>
    <name evidence="2" type="ORF">APHIGO_LOCUS10965</name>
</gene>
<keyword evidence="1" id="KW-0812">Transmembrane</keyword>
<dbReference type="AlphaFoldDB" id="A0A9P0JEU5"/>
<feature type="transmembrane region" description="Helical" evidence="1">
    <location>
        <begin position="119"/>
        <end position="140"/>
    </location>
</feature>
<protein>
    <submittedName>
        <fullName evidence="2">Uncharacterized protein</fullName>
    </submittedName>
</protein>
<reference evidence="2" key="1">
    <citation type="submission" date="2022-02" db="EMBL/GenBank/DDBJ databases">
        <authorList>
            <person name="King R."/>
        </authorList>
    </citation>
    <scope>NUCLEOTIDE SEQUENCE</scope>
</reference>
<organism evidence="2 3">
    <name type="scientific">Aphis gossypii</name>
    <name type="common">Cotton aphid</name>
    <dbReference type="NCBI Taxonomy" id="80765"/>
    <lineage>
        <taxon>Eukaryota</taxon>
        <taxon>Metazoa</taxon>
        <taxon>Ecdysozoa</taxon>
        <taxon>Arthropoda</taxon>
        <taxon>Hexapoda</taxon>
        <taxon>Insecta</taxon>
        <taxon>Pterygota</taxon>
        <taxon>Neoptera</taxon>
        <taxon>Paraneoptera</taxon>
        <taxon>Hemiptera</taxon>
        <taxon>Sternorrhyncha</taxon>
        <taxon>Aphidomorpha</taxon>
        <taxon>Aphidoidea</taxon>
        <taxon>Aphididae</taxon>
        <taxon>Aphidini</taxon>
        <taxon>Aphis</taxon>
        <taxon>Aphis</taxon>
    </lineage>
</organism>
<proteinExistence type="predicted"/>